<dbReference type="NCBIfam" id="TIGR00857">
    <property type="entry name" value="pyrC_multi"/>
    <property type="match status" value="1"/>
</dbReference>
<dbReference type="AlphaFoldDB" id="A0A0T6LTJ1"/>
<dbReference type="PANTHER" id="PTHR43668:SF2">
    <property type="entry name" value="ALLANTOINASE"/>
    <property type="match status" value="1"/>
</dbReference>
<comment type="pathway">
    <text evidence="6">Pyrimidine metabolism; UMP biosynthesis via de novo pathway; (S)-dihydroorotate from bicarbonate: step 3/3.</text>
</comment>
<evidence type="ECO:0000256" key="4">
    <source>
        <dbReference type="ARBA" id="ARBA00022801"/>
    </source>
</evidence>
<dbReference type="GO" id="GO:0006145">
    <property type="term" value="P:purine nucleobase catabolic process"/>
    <property type="evidence" value="ECO:0007669"/>
    <property type="project" value="TreeGrafter"/>
</dbReference>
<dbReference type="EC" id="3.5.2.3" evidence="6"/>
<dbReference type="InterPro" id="IPR011059">
    <property type="entry name" value="Metal-dep_hydrolase_composite"/>
</dbReference>
<feature type="binding site" evidence="6">
    <location>
        <position position="151"/>
    </location>
    <ligand>
        <name>Zn(2+)</name>
        <dbReference type="ChEBI" id="CHEBI:29105"/>
        <label>2</label>
    </ligand>
</feature>
<feature type="binding site" evidence="6">
    <location>
        <position position="308"/>
    </location>
    <ligand>
        <name>substrate</name>
    </ligand>
</feature>
<accession>A0A0T6LTJ1</accession>
<dbReference type="GO" id="GO:0044205">
    <property type="term" value="P:'de novo' UMP biosynthetic process"/>
    <property type="evidence" value="ECO:0007669"/>
    <property type="project" value="UniProtKB-UniRule"/>
</dbReference>
<dbReference type="InterPro" id="IPR050138">
    <property type="entry name" value="DHOase/Allantoinase_Hydrolase"/>
</dbReference>
<keyword evidence="9" id="KW-1185">Reference proteome</keyword>
<dbReference type="NCBIfam" id="NF006836">
    <property type="entry name" value="PRK09357.1-1"/>
    <property type="match status" value="1"/>
</dbReference>
<dbReference type="UniPathway" id="UPA00070">
    <property type="reaction ID" value="UER00117"/>
</dbReference>
<evidence type="ECO:0000259" key="7">
    <source>
        <dbReference type="Pfam" id="PF12890"/>
    </source>
</evidence>
<comment type="catalytic activity">
    <reaction evidence="6">
        <text>(S)-dihydroorotate + H2O = N-carbamoyl-L-aspartate + H(+)</text>
        <dbReference type="Rhea" id="RHEA:24296"/>
        <dbReference type="ChEBI" id="CHEBI:15377"/>
        <dbReference type="ChEBI" id="CHEBI:15378"/>
        <dbReference type="ChEBI" id="CHEBI:30864"/>
        <dbReference type="ChEBI" id="CHEBI:32814"/>
        <dbReference type="EC" id="3.5.2.3"/>
    </reaction>
</comment>
<feature type="binding site" evidence="6">
    <location>
        <position position="151"/>
    </location>
    <ligand>
        <name>Zn(2+)</name>
        <dbReference type="ChEBI" id="CHEBI:29105"/>
        <label>1</label>
    </ligand>
</feature>
<dbReference type="CDD" id="cd01317">
    <property type="entry name" value="DHOase_IIa"/>
    <property type="match status" value="1"/>
</dbReference>
<dbReference type="HAMAP" id="MF_00220_B">
    <property type="entry name" value="PyrC_classI_B"/>
    <property type="match status" value="1"/>
</dbReference>
<evidence type="ECO:0000256" key="6">
    <source>
        <dbReference type="HAMAP-Rule" id="MF_00220"/>
    </source>
</evidence>
<dbReference type="SUPFAM" id="SSF51338">
    <property type="entry name" value="Composite domain of metallo-dependent hydrolases"/>
    <property type="match status" value="1"/>
</dbReference>
<comment type="caution">
    <text evidence="8">The sequence shown here is derived from an EMBL/GenBank/DDBJ whole genome shotgun (WGS) entry which is preliminary data.</text>
</comment>
<dbReference type="InterPro" id="IPR004722">
    <property type="entry name" value="DHOase"/>
</dbReference>
<dbReference type="GO" id="GO:0005737">
    <property type="term" value="C:cytoplasm"/>
    <property type="evidence" value="ECO:0007669"/>
    <property type="project" value="TreeGrafter"/>
</dbReference>
<feature type="binding site" evidence="6">
    <location>
        <position position="57"/>
    </location>
    <ligand>
        <name>Zn(2+)</name>
        <dbReference type="ChEBI" id="CHEBI:29105"/>
        <label>1</label>
    </ligand>
</feature>
<reference evidence="8 9" key="1">
    <citation type="submission" date="2015-10" db="EMBL/GenBank/DDBJ databases">
        <title>Draft genome sequence of pyrrolomycin-producing Streptomyces vitaminophilus.</title>
        <authorList>
            <person name="Graham D.E."/>
            <person name="Mahan K.M."/>
            <person name="Klingeman D.M."/>
            <person name="Hettich R.L."/>
            <person name="Parry R.J."/>
        </authorList>
    </citation>
    <scope>NUCLEOTIDE SEQUENCE [LARGE SCALE GENOMIC DNA]</scope>
    <source>
        <strain evidence="8 9">ATCC 31673</strain>
    </source>
</reference>
<keyword evidence="5 6" id="KW-0665">Pyrimidine biosynthesis</keyword>
<dbReference type="InterPro" id="IPR002195">
    <property type="entry name" value="Dihydroorotase_CS"/>
</dbReference>
<dbReference type="GO" id="GO:0008270">
    <property type="term" value="F:zinc ion binding"/>
    <property type="evidence" value="ECO:0007669"/>
    <property type="project" value="UniProtKB-UniRule"/>
</dbReference>
<evidence type="ECO:0000256" key="3">
    <source>
        <dbReference type="ARBA" id="ARBA00022723"/>
    </source>
</evidence>
<name>A0A0T6LTJ1_WENVI</name>
<dbReference type="Pfam" id="PF12890">
    <property type="entry name" value="DHOase"/>
    <property type="match status" value="1"/>
</dbReference>
<dbReference type="GO" id="GO:0004038">
    <property type="term" value="F:allantoinase activity"/>
    <property type="evidence" value="ECO:0007669"/>
    <property type="project" value="TreeGrafter"/>
</dbReference>
<keyword evidence="6" id="KW-0862">Zinc</keyword>
<comment type="similarity">
    <text evidence="2 6">Belongs to the metallo-dependent hydrolases superfamily. DHOase family. Class I DHOase subfamily.</text>
</comment>
<dbReference type="GO" id="GO:0004151">
    <property type="term" value="F:dihydroorotase activity"/>
    <property type="evidence" value="ECO:0007669"/>
    <property type="project" value="UniProtKB-UniRule"/>
</dbReference>
<feature type="binding site" evidence="6">
    <location>
        <position position="178"/>
    </location>
    <ligand>
        <name>Zn(2+)</name>
        <dbReference type="ChEBI" id="CHEBI:29105"/>
        <label>2</label>
    </ligand>
</feature>
<dbReference type="Gene3D" id="3.20.20.140">
    <property type="entry name" value="Metal-dependent hydrolases"/>
    <property type="match status" value="1"/>
</dbReference>
<dbReference type="OrthoDB" id="9803027at2"/>
<comment type="cofactor">
    <cofactor evidence="6">
        <name>Zn(2+)</name>
        <dbReference type="ChEBI" id="CHEBI:29105"/>
    </cofactor>
    <text evidence="6">Binds 2 Zn(2+) ions per subunit.</text>
</comment>
<comment type="caution">
    <text evidence="6">Lacks conserved residue(s) required for the propagation of feature annotation.</text>
</comment>
<dbReference type="Proteomes" id="UP000050867">
    <property type="component" value="Unassembled WGS sequence"/>
</dbReference>
<evidence type="ECO:0000313" key="8">
    <source>
        <dbReference type="EMBL" id="KRV49344.1"/>
    </source>
</evidence>
<dbReference type="InterPro" id="IPR024403">
    <property type="entry name" value="DHOase_cat"/>
</dbReference>
<dbReference type="PANTHER" id="PTHR43668">
    <property type="entry name" value="ALLANTOINASE"/>
    <property type="match status" value="1"/>
</dbReference>
<feature type="binding site" evidence="6">
    <location>
        <position position="59"/>
    </location>
    <ligand>
        <name>Zn(2+)</name>
        <dbReference type="ChEBI" id="CHEBI:29105"/>
        <label>1</label>
    </ligand>
</feature>
<keyword evidence="3 6" id="KW-0479">Metal-binding</keyword>
<comment type="function">
    <text evidence="1 6">Catalyzes the reversible cyclization of carbamoyl aspartate to dihydroorotate.</text>
</comment>
<dbReference type="STRING" id="76728.AQ490_03405"/>
<gene>
    <name evidence="6" type="primary">pyrC</name>
    <name evidence="8" type="ORF">AQ490_03405</name>
</gene>
<evidence type="ECO:0000256" key="1">
    <source>
        <dbReference type="ARBA" id="ARBA00002368"/>
    </source>
</evidence>
<feature type="domain" description="Dihydroorotase catalytic" evidence="7">
    <location>
        <begin position="47"/>
        <end position="235"/>
    </location>
</feature>
<proteinExistence type="inferred from homology"/>
<dbReference type="Gene3D" id="2.30.40.10">
    <property type="entry name" value="Urease, subunit C, domain 1"/>
    <property type="match status" value="1"/>
</dbReference>
<sequence length="430" mass="44472">MIRGARVLGGAPRDVLVVGGVVAEVGVGVSAGGSGGGGVRVVDAEGLVLLPGLVDLHTHLREPGREDAETVATGTRAAARGGFTAVHAMANTFPVADTAGVVEQVWRLGRESGYCDVQPVGAVTVGLEGRQLAELGAMAESAAGVRVFSDDGRCVDDAVIMRRALEYVRAFGGVVAQHAQEPRLTVGAQMNEGVVSGELGLGGWPAVAEESVIARDVLLAAHVGSRVHVCHVSTAGSVEIVRWAKSKGWRVTAEVTPHHLLLSDEVVRSFDPVFKVNPPLRSGEDVAALREGLADGTIDCVATDHAPHPVEDKDCEWGVAAMGMVGLETALSVVQRVMVDSGLLDWAQVADRMSVRPARIGGLGGHGRPVAVGEPANLTLVDPAYRGVVDPAGLVSRSRNTPFAGMELPGRVVATFLRGTPTVLDGALTG</sequence>
<feature type="binding site" evidence="6">
    <location>
        <begin position="59"/>
        <end position="61"/>
    </location>
    <ligand>
        <name>substrate</name>
    </ligand>
</feature>
<dbReference type="InterPro" id="IPR032466">
    <property type="entry name" value="Metal_Hydrolase"/>
</dbReference>
<evidence type="ECO:0000313" key="9">
    <source>
        <dbReference type="Proteomes" id="UP000050867"/>
    </source>
</evidence>
<feature type="binding site" evidence="6">
    <location>
        <position position="231"/>
    </location>
    <ligand>
        <name>Zn(2+)</name>
        <dbReference type="ChEBI" id="CHEBI:29105"/>
        <label>2</label>
    </ligand>
</feature>
<protein>
    <recommendedName>
        <fullName evidence="6">Dihydroorotase</fullName>
        <shortName evidence="6">DHOase</shortName>
        <ecNumber evidence="6">3.5.2.3</ecNumber>
    </recommendedName>
</protein>
<dbReference type="PROSITE" id="PS00483">
    <property type="entry name" value="DIHYDROOROTASE_2"/>
    <property type="match status" value="1"/>
</dbReference>
<feature type="binding site" evidence="6">
    <location>
        <position position="277"/>
    </location>
    <ligand>
        <name>substrate</name>
    </ligand>
</feature>
<feature type="binding site" evidence="6">
    <location>
        <position position="304"/>
    </location>
    <ligand>
        <name>Zn(2+)</name>
        <dbReference type="ChEBI" id="CHEBI:29105"/>
        <label>1</label>
    </ligand>
</feature>
<evidence type="ECO:0000256" key="5">
    <source>
        <dbReference type="ARBA" id="ARBA00022975"/>
    </source>
</evidence>
<keyword evidence="4 6" id="KW-0378">Hydrolase</keyword>
<feature type="binding site" evidence="6">
    <location>
        <position position="91"/>
    </location>
    <ligand>
        <name>substrate</name>
    </ligand>
</feature>
<dbReference type="SUPFAM" id="SSF51556">
    <property type="entry name" value="Metallo-dependent hydrolases"/>
    <property type="match status" value="1"/>
</dbReference>
<feature type="active site" evidence="6">
    <location>
        <position position="304"/>
    </location>
</feature>
<dbReference type="EMBL" id="LLZU01000013">
    <property type="protein sequence ID" value="KRV49344.1"/>
    <property type="molecule type" value="Genomic_DNA"/>
</dbReference>
<organism evidence="8 9">
    <name type="scientific">Wenjunlia vitaminophila</name>
    <name type="common">Streptomyces vitaminophilus</name>
    <dbReference type="NCBI Taxonomy" id="76728"/>
    <lineage>
        <taxon>Bacteria</taxon>
        <taxon>Bacillati</taxon>
        <taxon>Actinomycetota</taxon>
        <taxon>Actinomycetes</taxon>
        <taxon>Kitasatosporales</taxon>
        <taxon>Streptomycetaceae</taxon>
        <taxon>Wenjunlia</taxon>
    </lineage>
</organism>
<evidence type="ECO:0000256" key="2">
    <source>
        <dbReference type="ARBA" id="ARBA00010286"/>
    </source>
</evidence>